<reference evidence="4 5" key="2">
    <citation type="journal article" date="2016" name="Infect. Immun.">
        <title>Helicobacter saguini, a Novel Helicobacter Isolated from Cotton-Top Tamarins with Ulcerative Colitis, Has Proinflammatory Properties and Induces Typhlocolitis and Dysplasia in Gnotobiotic IL-10-/- Mice.</title>
        <authorList>
            <person name="Shen Z."/>
            <person name="Mannion A."/>
            <person name="Whary M.T."/>
            <person name="Muthupalani S."/>
            <person name="Sheh A."/>
            <person name="Feng Y."/>
            <person name="Gong G."/>
            <person name="Vandamme P."/>
            <person name="Holcombe H.R."/>
            <person name="Paster B.J."/>
            <person name="Fox J.G."/>
        </authorList>
    </citation>
    <scope>NUCLEOTIDE SEQUENCE [LARGE SCALE GENOMIC DNA]</scope>
    <source>
        <strain evidence="4 5">MIT 97-6194</strain>
    </source>
</reference>
<keyword evidence="5" id="KW-1185">Reference proteome</keyword>
<gene>
    <name evidence="3" type="ORF">DCO61_08680</name>
    <name evidence="4" type="ORF">LS64_010950</name>
</gene>
<dbReference type="EMBL" id="JRMP02000024">
    <property type="protein sequence ID" value="TLD92020.1"/>
    <property type="molecule type" value="Genomic_DNA"/>
</dbReference>
<comment type="caution">
    <text evidence="4">The sequence shown here is derived from an EMBL/GenBank/DDBJ whole genome shotgun (WGS) entry which is preliminary data.</text>
</comment>
<evidence type="ECO:0000313" key="5">
    <source>
        <dbReference type="Proteomes" id="UP000029714"/>
    </source>
</evidence>
<dbReference type="PANTHER" id="PTHR21621:SF0">
    <property type="entry name" value="BETA-CITRYLGLUTAMATE SYNTHASE B-RELATED"/>
    <property type="match status" value="1"/>
</dbReference>
<reference evidence="4" key="3">
    <citation type="submission" date="2018-04" db="EMBL/GenBank/DDBJ databases">
        <authorList>
            <person name="Sheh A."/>
            <person name="Shen Z."/>
            <person name="Mannion A.J."/>
            <person name="Fox J.G."/>
        </authorList>
    </citation>
    <scope>NUCLEOTIDE SEQUENCE</scope>
    <source>
        <strain evidence="4">MIT 97-6194</strain>
    </source>
</reference>
<keyword evidence="1" id="KW-0067">ATP-binding</keyword>
<evidence type="ECO:0000259" key="2">
    <source>
        <dbReference type="PROSITE" id="PS50975"/>
    </source>
</evidence>
<evidence type="ECO:0000256" key="1">
    <source>
        <dbReference type="PROSITE-ProRule" id="PRU00409"/>
    </source>
</evidence>
<dbReference type="Pfam" id="PF08443">
    <property type="entry name" value="RimK"/>
    <property type="match status" value="1"/>
</dbReference>
<dbReference type="PANTHER" id="PTHR21621">
    <property type="entry name" value="RIBOSOMAL PROTEIN S6 MODIFICATION PROTEIN"/>
    <property type="match status" value="1"/>
</dbReference>
<sequence>MLLNDLKKGIYIIHENSEWIPPFRDAFNRAKERGTIKENVELNEIVITNGAINLANFGNLQINFKLDSKKNKKTKERLKDSTNFGGVFWSRLSASCHTRGNMYSKEYGRALLNYLEYLESFQKLDSKKHNKIPIKVINSSAVLEYEVSKVRQYLALQKAGFRVPKTIAVFGKSDLLECAKKMQTPFITKHNQGGKGLGVRLFESISEFQKYIESSEFEMPNDGITLLQEYIRTKEFFITRIEFVNSKFVYAVRVDTSGGSFELCPADACNIDSKKPEIAGAACAVGSDNKFKIRPDITKNTPLVKALESFLKEHRIYIAGIEFMESVNGEIVVYDINTNTNYNSAVESSLRNDGKLGAADKVIKFLYKQYEKL</sequence>
<evidence type="ECO:0000313" key="4">
    <source>
        <dbReference type="EMBL" id="TLD92020.1"/>
    </source>
</evidence>
<dbReference type="Proteomes" id="UP000029714">
    <property type="component" value="Unassembled WGS sequence"/>
</dbReference>
<dbReference type="GO" id="GO:0018169">
    <property type="term" value="F:ribosomal S6-glutamic acid ligase activity"/>
    <property type="evidence" value="ECO:0007669"/>
    <property type="project" value="TreeGrafter"/>
</dbReference>
<evidence type="ECO:0000313" key="3">
    <source>
        <dbReference type="EMBL" id="MWV70071.1"/>
    </source>
</evidence>
<dbReference type="AlphaFoldDB" id="A0A347VNW6"/>
<keyword evidence="1" id="KW-0547">Nucleotide-binding</keyword>
<evidence type="ECO:0000313" key="6">
    <source>
        <dbReference type="Proteomes" id="UP000477070"/>
    </source>
</evidence>
<dbReference type="InterPro" id="IPR013651">
    <property type="entry name" value="ATP-grasp_RimK-type"/>
</dbReference>
<organism evidence="4 5">
    <name type="scientific">Helicobacter saguini</name>
    <dbReference type="NCBI Taxonomy" id="1548018"/>
    <lineage>
        <taxon>Bacteria</taxon>
        <taxon>Pseudomonadati</taxon>
        <taxon>Campylobacterota</taxon>
        <taxon>Epsilonproteobacteria</taxon>
        <taxon>Campylobacterales</taxon>
        <taxon>Helicobacteraceae</taxon>
        <taxon>Helicobacter</taxon>
    </lineage>
</organism>
<dbReference type="SUPFAM" id="SSF56059">
    <property type="entry name" value="Glutathione synthetase ATP-binding domain-like"/>
    <property type="match status" value="1"/>
</dbReference>
<proteinExistence type="predicted"/>
<dbReference type="Gene3D" id="3.30.470.20">
    <property type="entry name" value="ATP-grasp fold, B domain"/>
    <property type="match status" value="1"/>
</dbReference>
<accession>A0A347VNW6</accession>
<name>A0A347VNW6_9HELI</name>
<dbReference type="EMBL" id="QBIU01000001">
    <property type="protein sequence ID" value="MWV70071.1"/>
    <property type="molecule type" value="Genomic_DNA"/>
</dbReference>
<reference evidence="3 6" key="4">
    <citation type="submission" date="2019-12" db="EMBL/GenBank/DDBJ databases">
        <title>Multi-Generational Helicobacter saguini Isolates.</title>
        <authorList>
            <person name="Mannion A."/>
            <person name="Shen Z."/>
            <person name="Fox J.G."/>
        </authorList>
    </citation>
    <scope>NUCLEOTIDE SEQUENCE [LARGE SCALE GENOMIC DNA]</scope>
    <source>
        <strain evidence="3">16-048</strain>
        <strain evidence="6">16-048 (F4)</strain>
    </source>
</reference>
<dbReference type="STRING" id="1548018.LS64_05885"/>
<dbReference type="GO" id="GO:0005737">
    <property type="term" value="C:cytoplasm"/>
    <property type="evidence" value="ECO:0007669"/>
    <property type="project" value="TreeGrafter"/>
</dbReference>
<dbReference type="PROSITE" id="PS50975">
    <property type="entry name" value="ATP_GRASP"/>
    <property type="match status" value="1"/>
</dbReference>
<keyword evidence="4" id="KW-0436">Ligase</keyword>
<dbReference type="InterPro" id="IPR011761">
    <property type="entry name" value="ATP-grasp"/>
</dbReference>
<dbReference type="GO" id="GO:0046872">
    <property type="term" value="F:metal ion binding"/>
    <property type="evidence" value="ECO:0007669"/>
    <property type="project" value="InterPro"/>
</dbReference>
<dbReference type="GO" id="GO:0005524">
    <property type="term" value="F:ATP binding"/>
    <property type="evidence" value="ECO:0007669"/>
    <property type="project" value="UniProtKB-UniRule"/>
</dbReference>
<protein>
    <submittedName>
        <fullName evidence="4">Alpha-L-glutamate ligase</fullName>
    </submittedName>
</protein>
<dbReference type="RefSeq" id="WP_034571570.1">
    <property type="nucleotide sequence ID" value="NZ_JRMP02000024.1"/>
</dbReference>
<dbReference type="Proteomes" id="UP000477070">
    <property type="component" value="Unassembled WGS sequence"/>
</dbReference>
<feature type="domain" description="ATP-grasp" evidence="2">
    <location>
        <begin position="153"/>
        <end position="367"/>
    </location>
</feature>
<dbReference type="GO" id="GO:0009432">
    <property type="term" value="P:SOS response"/>
    <property type="evidence" value="ECO:0007669"/>
    <property type="project" value="TreeGrafter"/>
</dbReference>
<dbReference type="OrthoDB" id="4789744at2"/>
<reference evidence="4 5" key="1">
    <citation type="journal article" date="2014" name="Genome Announc.">
        <title>Draft genome sequences of eight enterohepatic helicobacter species isolated from both laboratory and wild rodents.</title>
        <authorList>
            <person name="Sheh A."/>
            <person name="Shen Z."/>
            <person name="Fox J.G."/>
        </authorList>
    </citation>
    <scope>NUCLEOTIDE SEQUENCE [LARGE SCALE GENOMIC DNA]</scope>
    <source>
        <strain evidence="4 5">MIT 97-6194</strain>
    </source>
</reference>